<protein>
    <submittedName>
        <fullName evidence="1">Uncharacterized protein</fullName>
    </submittedName>
</protein>
<sequence>MRKKSIMGGIALLALLGALGVFVVLRSVVTNIKLPQLGPECTVSADGQVTLDSVQMANAATITAVGVRRGLPEQAVVIALATAFQESKLENLDDGDRDSVGLFQQRPSQGWGTFEQIKDPRYAAGKFYSALKKVKGWEEMRVTDAAQKVQRSAYPEAYEKWSDESRVLAAALTGRATGAVECRYTGTPAARGAEAATALLASLKLDWGKKLPNKATASDPAGLTVTVSSPDTGWRYAHWLVSHAAVSGLERVRFADLEWHAPDGKWQPVTGGTGGNTAQVVAEVFR</sequence>
<dbReference type="EMBL" id="QLMJ01000004">
    <property type="protein sequence ID" value="RAK39936.1"/>
    <property type="molecule type" value="Genomic_DNA"/>
</dbReference>
<dbReference type="AlphaFoldDB" id="A0A327ZFS6"/>
<accession>A0A327ZFS6</accession>
<evidence type="ECO:0000313" key="2">
    <source>
        <dbReference type="Proteomes" id="UP000249341"/>
    </source>
</evidence>
<comment type="caution">
    <text evidence="1">The sequence shown here is derived from an EMBL/GenBank/DDBJ whole genome shotgun (WGS) entry which is preliminary data.</text>
</comment>
<organism evidence="1 2">
    <name type="scientific">Actinoplanes lutulentus</name>
    <dbReference type="NCBI Taxonomy" id="1287878"/>
    <lineage>
        <taxon>Bacteria</taxon>
        <taxon>Bacillati</taxon>
        <taxon>Actinomycetota</taxon>
        <taxon>Actinomycetes</taxon>
        <taxon>Micromonosporales</taxon>
        <taxon>Micromonosporaceae</taxon>
        <taxon>Actinoplanes</taxon>
    </lineage>
</organism>
<dbReference type="Proteomes" id="UP000249341">
    <property type="component" value="Unassembled WGS sequence"/>
</dbReference>
<evidence type="ECO:0000313" key="1">
    <source>
        <dbReference type="EMBL" id="RAK39936.1"/>
    </source>
</evidence>
<keyword evidence="2" id="KW-1185">Reference proteome</keyword>
<reference evidence="1 2" key="1">
    <citation type="submission" date="2018-06" db="EMBL/GenBank/DDBJ databases">
        <title>Genomic Encyclopedia of Type Strains, Phase III (KMG-III): the genomes of soil and plant-associated and newly described type strains.</title>
        <authorList>
            <person name="Whitman W."/>
        </authorList>
    </citation>
    <scope>NUCLEOTIDE SEQUENCE [LARGE SCALE GENOMIC DNA]</scope>
    <source>
        <strain evidence="1 2">CGMCC 4.7090</strain>
    </source>
</reference>
<name>A0A327ZFS6_9ACTN</name>
<proteinExistence type="predicted"/>
<gene>
    <name evidence="1" type="ORF">B0I29_104478</name>
</gene>